<evidence type="ECO:0000313" key="4">
    <source>
        <dbReference type="Proteomes" id="UP001412067"/>
    </source>
</evidence>
<feature type="domain" description="Protein Lines N-terminal" evidence="1">
    <location>
        <begin position="494"/>
        <end position="598"/>
    </location>
</feature>
<dbReference type="PANTHER" id="PTHR16057:SF1">
    <property type="entry name" value="PROTEIN LINES HOMOLOG 1"/>
    <property type="match status" value="1"/>
</dbReference>
<dbReference type="InterPro" id="IPR032794">
    <property type="entry name" value="LINES_N"/>
</dbReference>
<accession>A0ABR2MJ91</accession>
<sequence>MEVTSRLCDLITDHLVPYLEPNPARLSKANKKDVLLSLTRISRRMISQGRHGDDVGHDTEKEKVLMGGGSHGNYSCHQTAQRIIVGEHDCLCNIISAMVAFLNADCQFVRHASGNIILSISNFLIKFECLWCKSLQLVWFSLQYFMSTFFSRQELLTPSVISINESLMLHEPNIADSAQDHTSQFSRFIALLKSRLLNANLFVVVHLFQTSRSILKSLRHESDDLEEVFMQYGVSYLIKMPWDSLIDIFSNCCYASLIRFVPIDEVDSRSSLTGIKNLLLGTILQLCCSLVQIYDYEAHGTGRSNELSTYLKFCDLVPKLLSCCFRHPLGDKNKFLSGYLKHKSLIMMSRLSLHSSWEKSHPESWLKYLSQFFGEILHQSISECGTEFKKCLGESPFLASKCEVDKSYTRHLQRQTIFLLFKCSFTIARVGEASKECACEDETTSSSCGSQICRNHCHLGSLDAFSWLQRWCPLANFQGCINYLESCNSFVTSFLQLYIEEDDLLFKILLQLLDTPFSAWQKESSNKSESVGANKDIVCHFSGIFCPIRLFHIVLLLLRYDHLVLVDYLISKDTGIYCLQYLLRCLHVIHNSWPAFLQFSIFGNKSDHHHKRRRKVPLNEDEGPTLLSSTNAAFRRQLMGKLKKYQTAYEINDLHNFENAEGCLSLLKISLEELQRKSLFPYNLKPLLKSLTRFQELCIKYNSQQT</sequence>
<dbReference type="Pfam" id="PF14695">
    <property type="entry name" value="LINES_C"/>
    <property type="match status" value="1"/>
</dbReference>
<evidence type="ECO:0008006" key="5">
    <source>
        <dbReference type="Google" id="ProtNLM"/>
    </source>
</evidence>
<evidence type="ECO:0000313" key="3">
    <source>
        <dbReference type="EMBL" id="KAK8964110.1"/>
    </source>
</evidence>
<evidence type="ECO:0000259" key="1">
    <source>
        <dbReference type="Pfam" id="PF14694"/>
    </source>
</evidence>
<proteinExistence type="predicted"/>
<dbReference type="Pfam" id="PF14694">
    <property type="entry name" value="LINES_N"/>
    <property type="match status" value="1"/>
</dbReference>
<dbReference type="Proteomes" id="UP001412067">
    <property type="component" value="Unassembled WGS sequence"/>
</dbReference>
<organism evidence="3 4">
    <name type="scientific">Platanthera guangdongensis</name>
    <dbReference type="NCBI Taxonomy" id="2320717"/>
    <lineage>
        <taxon>Eukaryota</taxon>
        <taxon>Viridiplantae</taxon>
        <taxon>Streptophyta</taxon>
        <taxon>Embryophyta</taxon>
        <taxon>Tracheophyta</taxon>
        <taxon>Spermatophyta</taxon>
        <taxon>Magnoliopsida</taxon>
        <taxon>Liliopsida</taxon>
        <taxon>Asparagales</taxon>
        <taxon>Orchidaceae</taxon>
        <taxon>Orchidoideae</taxon>
        <taxon>Orchideae</taxon>
        <taxon>Orchidinae</taxon>
        <taxon>Platanthera</taxon>
    </lineage>
</organism>
<reference evidence="3 4" key="1">
    <citation type="journal article" date="2022" name="Nat. Plants">
        <title>Genomes of leafy and leafless Platanthera orchids illuminate the evolution of mycoheterotrophy.</title>
        <authorList>
            <person name="Li M.H."/>
            <person name="Liu K.W."/>
            <person name="Li Z."/>
            <person name="Lu H.C."/>
            <person name="Ye Q.L."/>
            <person name="Zhang D."/>
            <person name="Wang J.Y."/>
            <person name="Li Y.F."/>
            <person name="Zhong Z.M."/>
            <person name="Liu X."/>
            <person name="Yu X."/>
            <person name="Liu D.K."/>
            <person name="Tu X.D."/>
            <person name="Liu B."/>
            <person name="Hao Y."/>
            <person name="Liao X.Y."/>
            <person name="Jiang Y.T."/>
            <person name="Sun W.H."/>
            <person name="Chen J."/>
            <person name="Chen Y.Q."/>
            <person name="Ai Y."/>
            <person name="Zhai J.W."/>
            <person name="Wu S.S."/>
            <person name="Zhou Z."/>
            <person name="Hsiao Y.Y."/>
            <person name="Wu W.L."/>
            <person name="Chen Y.Y."/>
            <person name="Lin Y.F."/>
            <person name="Hsu J.L."/>
            <person name="Li C.Y."/>
            <person name="Wang Z.W."/>
            <person name="Zhao X."/>
            <person name="Zhong W.Y."/>
            <person name="Ma X.K."/>
            <person name="Ma L."/>
            <person name="Huang J."/>
            <person name="Chen G.Z."/>
            <person name="Huang M.Z."/>
            <person name="Huang L."/>
            <person name="Peng D.H."/>
            <person name="Luo Y.B."/>
            <person name="Zou S.Q."/>
            <person name="Chen S.P."/>
            <person name="Lan S."/>
            <person name="Tsai W.C."/>
            <person name="Van de Peer Y."/>
            <person name="Liu Z.J."/>
        </authorList>
    </citation>
    <scope>NUCLEOTIDE SEQUENCE [LARGE SCALE GENOMIC DNA]</scope>
    <source>
        <strain evidence="3">Lor288</strain>
    </source>
</reference>
<dbReference type="PANTHER" id="PTHR16057">
    <property type="entry name" value="WINS1, 2 PROTEIN"/>
    <property type="match status" value="1"/>
</dbReference>
<comment type="caution">
    <text evidence="3">The sequence shown here is derived from an EMBL/GenBank/DDBJ whole genome shotgun (WGS) entry which is preliminary data.</text>
</comment>
<name>A0ABR2MJ91_9ASPA</name>
<dbReference type="InterPro" id="IPR029415">
    <property type="entry name" value="Lines_C"/>
</dbReference>
<feature type="domain" description="Protein Lines C-terminal" evidence="2">
    <location>
        <begin position="663"/>
        <end position="696"/>
    </location>
</feature>
<evidence type="ECO:0000259" key="2">
    <source>
        <dbReference type="Pfam" id="PF14695"/>
    </source>
</evidence>
<dbReference type="InterPro" id="IPR024875">
    <property type="entry name" value="Protein_Lines"/>
</dbReference>
<protein>
    <recommendedName>
        <fullName evidence="5">Protein Lines C-terminal domain-containing protein</fullName>
    </recommendedName>
</protein>
<keyword evidence="4" id="KW-1185">Reference proteome</keyword>
<gene>
    <name evidence="3" type="ORF">KSP40_PGU005058</name>
</gene>
<dbReference type="EMBL" id="JBBWWR010000007">
    <property type="protein sequence ID" value="KAK8964110.1"/>
    <property type="molecule type" value="Genomic_DNA"/>
</dbReference>